<keyword evidence="4" id="KW-1185">Reference proteome</keyword>
<dbReference type="SUPFAM" id="SSF56112">
    <property type="entry name" value="Protein kinase-like (PK-like)"/>
    <property type="match status" value="1"/>
</dbReference>
<dbReference type="AlphaFoldDB" id="A0A423VPK8"/>
<dbReference type="InterPro" id="IPR011009">
    <property type="entry name" value="Kinase-like_dom_sf"/>
</dbReference>
<evidence type="ECO:0000256" key="1">
    <source>
        <dbReference type="SAM" id="MobiDB-lite"/>
    </source>
</evidence>
<dbReference type="STRING" id="356882.A0A423VPK8"/>
<evidence type="ECO:0000313" key="3">
    <source>
        <dbReference type="EMBL" id="ROV92956.1"/>
    </source>
</evidence>
<dbReference type="GO" id="GO:0005524">
    <property type="term" value="F:ATP binding"/>
    <property type="evidence" value="ECO:0007669"/>
    <property type="project" value="InterPro"/>
</dbReference>
<dbReference type="EMBL" id="LKEA01000047">
    <property type="protein sequence ID" value="ROV92956.1"/>
    <property type="molecule type" value="Genomic_DNA"/>
</dbReference>
<dbReference type="OrthoDB" id="310217at2759"/>
<dbReference type="Gene3D" id="1.10.510.10">
    <property type="entry name" value="Transferase(Phosphotransferase) domain 1"/>
    <property type="match status" value="1"/>
</dbReference>
<feature type="domain" description="Protein kinase" evidence="2">
    <location>
        <begin position="145"/>
        <end position="476"/>
    </location>
</feature>
<evidence type="ECO:0000313" key="4">
    <source>
        <dbReference type="Proteomes" id="UP000283895"/>
    </source>
</evidence>
<reference evidence="3 4" key="1">
    <citation type="submission" date="2015-09" db="EMBL/GenBank/DDBJ databases">
        <title>Host preference determinants of Valsa canker pathogens revealed by comparative genomics.</title>
        <authorList>
            <person name="Yin Z."/>
            <person name="Huang L."/>
        </authorList>
    </citation>
    <scope>NUCLEOTIDE SEQUENCE [LARGE SCALE GENOMIC DNA]</scope>
    <source>
        <strain evidence="3 4">03-1</strain>
    </source>
</reference>
<dbReference type="GO" id="GO:0004672">
    <property type="term" value="F:protein kinase activity"/>
    <property type="evidence" value="ECO:0007669"/>
    <property type="project" value="InterPro"/>
</dbReference>
<evidence type="ECO:0000259" key="2">
    <source>
        <dbReference type="PROSITE" id="PS50011"/>
    </source>
</evidence>
<name>A0A423VPK8_9PEZI</name>
<feature type="region of interest" description="Disordered" evidence="1">
    <location>
        <begin position="266"/>
        <end position="289"/>
    </location>
</feature>
<accession>A0A423VPK8</accession>
<protein>
    <recommendedName>
        <fullName evidence="2">Protein kinase domain-containing protein</fullName>
    </recommendedName>
</protein>
<comment type="caution">
    <text evidence="3">The sequence shown here is derived from an EMBL/GenBank/DDBJ whole genome shotgun (WGS) entry which is preliminary data.</text>
</comment>
<sequence>MAAQPALAAPPPAPAPPAVAGVSAAIRQSVIKYSRLVVQEQKYDQLKFSLYRNGDPNFRWSLGSMWRFKQRGDRELWDRMQARDIPRPTYRGVFKEVDRVSLQAIATRMKRYFDAPRQLLMLSPTRMDDARREVRRAGQIMNNTFRFIKYLGSGGNGMKTFMTRLLRAPHILQRFIIKDNLPQVRSRRVGPGIETMAQALDNDDGFLFMGYARFGDLDKLLRKTATAERDGGVLLFPNPALWRFLDCLVKGCIAMDYPPREVPANIPNNVPPGAPAPSSGPNLPETMPPGALAGNVPGHAGIVHFDLDPTNVFVGDFDRIGPNAPVPVHTDAPRLQIADFGLAETGEDLWVPANPPGSSELQQVKRRLDMWRIRRQGKQRWFLPIMYCLMTFTQPQFPPVAGRLAKDEPPGMPYGLVARSEQRWTYGFRLVDPDPANASAQEFKERYGSRLCEVVARCLMNKQAHRPSLQQLQDWITTAITPPPGGGDPPGGSTATALYAGWKRTVFGNPPFPKVPRRVSQTRLGNMDIDPFWDYGRDRPLSLR</sequence>
<dbReference type="PROSITE" id="PS50011">
    <property type="entry name" value="PROTEIN_KINASE_DOM"/>
    <property type="match status" value="1"/>
</dbReference>
<dbReference type="InterPro" id="IPR000719">
    <property type="entry name" value="Prot_kinase_dom"/>
</dbReference>
<gene>
    <name evidence="3" type="ORF">VMCG_09010</name>
</gene>
<dbReference type="Proteomes" id="UP000283895">
    <property type="component" value="Unassembled WGS sequence"/>
</dbReference>
<proteinExistence type="predicted"/>
<organism evidence="3 4">
    <name type="scientific">Cytospora schulzeri</name>
    <dbReference type="NCBI Taxonomy" id="448051"/>
    <lineage>
        <taxon>Eukaryota</taxon>
        <taxon>Fungi</taxon>
        <taxon>Dikarya</taxon>
        <taxon>Ascomycota</taxon>
        <taxon>Pezizomycotina</taxon>
        <taxon>Sordariomycetes</taxon>
        <taxon>Sordariomycetidae</taxon>
        <taxon>Diaporthales</taxon>
        <taxon>Cytosporaceae</taxon>
        <taxon>Cytospora</taxon>
    </lineage>
</organism>